<name>A0A0G4FME2_VITBC</name>
<organism evidence="2 3">
    <name type="scientific">Vitrella brassicaformis (strain CCMP3155)</name>
    <dbReference type="NCBI Taxonomy" id="1169540"/>
    <lineage>
        <taxon>Eukaryota</taxon>
        <taxon>Sar</taxon>
        <taxon>Alveolata</taxon>
        <taxon>Colpodellida</taxon>
        <taxon>Vitrellaceae</taxon>
        <taxon>Vitrella</taxon>
    </lineage>
</organism>
<reference evidence="2 3" key="1">
    <citation type="submission" date="2014-11" db="EMBL/GenBank/DDBJ databases">
        <authorList>
            <person name="Zhu J."/>
            <person name="Qi W."/>
            <person name="Song R."/>
        </authorList>
    </citation>
    <scope>NUCLEOTIDE SEQUENCE [LARGE SCALE GENOMIC DNA]</scope>
</reference>
<dbReference type="OrthoDB" id="549905at2759"/>
<feature type="compositionally biased region" description="Acidic residues" evidence="1">
    <location>
        <begin position="384"/>
        <end position="394"/>
    </location>
</feature>
<dbReference type="AlphaFoldDB" id="A0A0G4FME2"/>
<dbReference type="EMBL" id="CDMY01000463">
    <property type="protein sequence ID" value="CEM15015.1"/>
    <property type="molecule type" value="Genomic_DNA"/>
</dbReference>
<accession>A0A0G4FME2</accession>
<proteinExistence type="predicted"/>
<dbReference type="InParanoid" id="A0A0G4FME2"/>
<protein>
    <submittedName>
        <fullName evidence="2">Uncharacterized protein</fullName>
    </submittedName>
</protein>
<keyword evidence="3" id="KW-1185">Reference proteome</keyword>
<gene>
    <name evidence="2" type="ORF">Vbra_9332</name>
</gene>
<evidence type="ECO:0000313" key="2">
    <source>
        <dbReference type="EMBL" id="CEM15015.1"/>
    </source>
</evidence>
<feature type="region of interest" description="Disordered" evidence="1">
    <location>
        <begin position="359"/>
        <end position="430"/>
    </location>
</feature>
<dbReference type="Proteomes" id="UP000041254">
    <property type="component" value="Unassembled WGS sequence"/>
</dbReference>
<evidence type="ECO:0000313" key="3">
    <source>
        <dbReference type="Proteomes" id="UP000041254"/>
    </source>
</evidence>
<dbReference type="VEuPathDB" id="CryptoDB:Vbra_9332"/>
<feature type="compositionally biased region" description="Polar residues" evidence="1">
    <location>
        <begin position="365"/>
        <end position="375"/>
    </location>
</feature>
<evidence type="ECO:0000256" key="1">
    <source>
        <dbReference type="SAM" id="MobiDB-lite"/>
    </source>
</evidence>
<sequence length="813" mass="85942">MSSRRLSDLFESSPISKAPSDVVHWLRSHKASADGAVLLMDRDASLGLHPFLSSADGTAVPLAATFLLPDEPKCIPSLSRSSMVRVWRGSVVCVVSGFVQPLQRSLEALACVEECTAITVLSHFTESEHIQHMTTCVGRAAFSFDGLREKLLSTATRNRSSRSSIHITIMPCRVPPIVLTPSFKVMHGSSGLLPLLADDIARIQKQVEIERSHLRGGGGGGHVGHVSITLSDMAVDSLPRALRESFSHLAASIVSHAEDLSGGQPPRVFALGESAAMVGRCVVDRLSHAAAAKGWGQEVAVVLIDRTLDLSTPCEPVRDCMMENALRWAEKGTPATSHDAFGKVFRNCAALAGALKPPAEYVPSDESSPQHQPSSEAPGGGWDFDLDMDMEDTDPTVQQQAAPPTEEPVAAAAACEGGGGGVGEDAPEPRGWRKGICRLAGMRGGKASCDLWSWQKPVGASDASAAIQQLLSIRPDLLQVQPSMRDLLTALLKKLSLKGGRNGDDYEDLATILDEVSACINGEAGAGVGVGVGVGVDKGGGGSGGSKPMASLAEALSHRKATRHTRLGKVFRVLFDLLLLDVYLPVYLEGDLLSHVVDAILGGSYTAAALARAQPDVGEADAAFVFDSLACLMTALASRRGPDVWGIKDPDSVSISDWIVNHVATKAARSQADVRDFLEGRLSAVRDARELLQTKLRKVFIESEGSPSHHADELWLCRVVDEVLRPHQASGAPCDIIPVEGASLGDLVSFAARGLFAATGLRGATQAGRFVPASADVVVCVVIGGMSVREIRDIQAKIDAIAQHGETKPKVGL</sequence>
<feature type="compositionally biased region" description="Low complexity" evidence="1">
    <location>
        <begin position="401"/>
        <end position="415"/>
    </location>
</feature>